<evidence type="ECO:0000256" key="8">
    <source>
        <dbReference type="ARBA" id="ARBA00023136"/>
    </source>
</evidence>
<evidence type="ECO:0000256" key="1">
    <source>
        <dbReference type="ARBA" id="ARBA00001971"/>
    </source>
</evidence>
<dbReference type="OrthoDB" id="6419906at2759"/>
<evidence type="ECO:0000256" key="4">
    <source>
        <dbReference type="ARBA" id="ARBA00022617"/>
    </source>
</evidence>
<name>A0A4Y2UHA0_ARAVE</name>
<keyword evidence="4" id="KW-0479">Metal-binding</keyword>
<feature type="non-terminal residue" evidence="9">
    <location>
        <position position="1"/>
    </location>
</feature>
<dbReference type="GO" id="GO:0004497">
    <property type="term" value="F:monooxygenase activity"/>
    <property type="evidence" value="ECO:0007669"/>
    <property type="project" value="UniProtKB-KW"/>
</dbReference>
<dbReference type="PANTHER" id="PTHR24291">
    <property type="entry name" value="CYTOCHROME P450 FAMILY 4"/>
    <property type="match status" value="1"/>
</dbReference>
<dbReference type="GO" id="GO:0020037">
    <property type="term" value="F:heme binding"/>
    <property type="evidence" value="ECO:0007669"/>
    <property type="project" value="InterPro"/>
</dbReference>
<reference evidence="9 10" key="1">
    <citation type="journal article" date="2019" name="Sci. Rep.">
        <title>Orb-weaving spider Araneus ventricosus genome elucidates the spidroin gene catalogue.</title>
        <authorList>
            <person name="Kono N."/>
            <person name="Nakamura H."/>
            <person name="Ohtoshi R."/>
            <person name="Moran D.A.P."/>
            <person name="Shinohara A."/>
            <person name="Yoshida Y."/>
            <person name="Fujiwara M."/>
            <person name="Mori M."/>
            <person name="Tomita M."/>
            <person name="Arakawa K."/>
        </authorList>
    </citation>
    <scope>NUCLEOTIDE SEQUENCE [LARGE SCALE GENOMIC DNA]</scope>
</reference>
<keyword evidence="5" id="KW-0256">Endoplasmic reticulum</keyword>
<dbReference type="Pfam" id="PF00067">
    <property type="entry name" value="p450"/>
    <property type="match status" value="1"/>
</dbReference>
<keyword evidence="10" id="KW-1185">Reference proteome</keyword>
<dbReference type="GO" id="GO:0005506">
    <property type="term" value="F:iron ion binding"/>
    <property type="evidence" value="ECO:0007669"/>
    <property type="project" value="InterPro"/>
</dbReference>
<keyword evidence="6" id="KW-0408">Iron</keyword>
<organism evidence="9 10">
    <name type="scientific">Araneus ventricosus</name>
    <name type="common">Orbweaver spider</name>
    <name type="synonym">Epeira ventricosa</name>
    <dbReference type="NCBI Taxonomy" id="182803"/>
    <lineage>
        <taxon>Eukaryota</taxon>
        <taxon>Metazoa</taxon>
        <taxon>Ecdysozoa</taxon>
        <taxon>Arthropoda</taxon>
        <taxon>Chelicerata</taxon>
        <taxon>Arachnida</taxon>
        <taxon>Araneae</taxon>
        <taxon>Araneomorphae</taxon>
        <taxon>Entelegynae</taxon>
        <taxon>Araneoidea</taxon>
        <taxon>Araneidae</taxon>
        <taxon>Araneus</taxon>
    </lineage>
</organism>
<evidence type="ECO:0000313" key="10">
    <source>
        <dbReference type="Proteomes" id="UP000499080"/>
    </source>
</evidence>
<comment type="caution">
    <text evidence="9">The sequence shown here is derived from an EMBL/GenBank/DDBJ whole genome shotgun (WGS) entry which is preliminary data.</text>
</comment>
<evidence type="ECO:0000256" key="2">
    <source>
        <dbReference type="ARBA" id="ARBA00004586"/>
    </source>
</evidence>
<dbReference type="InterPro" id="IPR001128">
    <property type="entry name" value="Cyt_P450"/>
</dbReference>
<gene>
    <name evidence="9" type="primary">CYP4C1_5</name>
    <name evidence="9" type="ORF">AVEN_5567_1</name>
</gene>
<dbReference type="EMBL" id="BGPR01036372">
    <property type="protein sequence ID" value="GBO11572.1"/>
    <property type="molecule type" value="Genomic_DNA"/>
</dbReference>
<dbReference type="PANTHER" id="PTHR24291:SF189">
    <property type="entry name" value="CYTOCHROME P450 4C3-RELATED"/>
    <property type="match status" value="1"/>
</dbReference>
<keyword evidence="4" id="KW-0349">Heme</keyword>
<dbReference type="Gene3D" id="1.10.630.10">
    <property type="entry name" value="Cytochrome P450"/>
    <property type="match status" value="1"/>
</dbReference>
<dbReference type="GO" id="GO:0005789">
    <property type="term" value="C:endoplasmic reticulum membrane"/>
    <property type="evidence" value="ECO:0007669"/>
    <property type="project" value="UniProtKB-SubCell"/>
</dbReference>
<keyword evidence="7" id="KW-0503">Monooxygenase</keyword>
<proteinExistence type="inferred from homology"/>
<keyword evidence="7" id="KW-0560">Oxidoreductase</keyword>
<comment type="cofactor">
    <cofactor evidence="1">
        <name>heme</name>
        <dbReference type="ChEBI" id="CHEBI:30413"/>
    </cofactor>
</comment>
<dbReference type="Proteomes" id="UP000499080">
    <property type="component" value="Unassembled WGS sequence"/>
</dbReference>
<evidence type="ECO:0000256" key="3">
    <source>
        <dbReference type="ARBA" id="ARBA00010617"/>
    </source>
</evidence>
<comment type="similarity">
    <text evidence="3">Belongs to the cytochrome P450 family.</text>
</comment>
<sequence length="141" mass="16055">VIREKKASLLSKGGKVSEAEDESRLGGKKRQALMDLLLDLHVNGQQIMEQDIREEVDTFMFEGHDTTAMGITFALYCIGLYPQVQKKIQEELDAIFDGDARRPVTIDDVRNMKYLECVLKVGATSFIIHLRRNDFTFLLTC</sequence>
<accession>A0A4Y2UHA0</accession>
<evidence type="ECO:0000313" key="9">
    <source>
        <dbReference type="EMBL" id="GBO11572.1"/>
    </source>
</evidence>
<dbReference type="InterPro" id="IPR050196">
    <property type="entry name" value="Cytochrome_P450_Monoox"/>
</dbReference>
<evidence type="ECO:0000256" key="5">
    <source>
        <dbReference type="ARBA" id="ARBA00022824"/>
    </source>
</evidence>
<dbReference type="GO" id="GO:0016705">
    <property type="term" value="F:oxidoreductase activity, acting on paired donors, with incorporation or reduction of molecular oxygen"/>
    <property type="evidence" value="ECO:0007669"/>
    <property type="project" value="InterPro"/>
</dbReference>
<keyword evidence="8" id="KW-0472">Membrane</keyword>
<dbReference type="SUPFAM" id="SSF48264">
    <property type="entry name" value="Cytochrome P450"/>
    <property type="match status" value="1"/>
</dbReference>
<dbReference type="AlphaFoldDB" id="A0A4Y2UHA0"/>
<dbReference type="InterPro" id="IPR036396">
    <property type="entry name" value="Cyt_P450_sf"/>
</dbReference>
<evidence type="ECO:0000256" key="7">
    <source>
        <dbReference type="ARBA" id="ARBA00023033"/>
    </source>
</evidence>
<comment type="subcellular location">
    <subcellularLocation>
        <location evidence="2">Endoplasmic reticulum membrane</location>
    </subcellularLocation>
</comment>
<protein>
    <submittedName>
        <fullName evidence="9">Cytochrome P450 4C1</fullName>
    </submittedName>
</protein>
<evidence type="ECO:0000256" key="6">
    <source>
        <dbReference type="ARBA" id="ARBA00023004"/>
    </source>
</evidence>